<dbReference type="Proteomes" id="UP000028705">
    <property type="component" value="Unassembled WGS sequence"/>
</dbReference>
<keyword evidence="4" id="KW-1185">Reference proteome</keyword>
<dbReference type="GO" id="GO:0043335">
    <property type="term" value="P:protein unfolding"/>
    <property type="evidence" value="ECO:0007669"/>
    <property type="project" value="TreeGrafter"/>
</dbReference>
<dbReference type="Gene3D" id="3.30.70.1050">
    <property type="entry name" value="Trigger factor ribosome-binding domain"/>
    <property type="match status" value="1"/>
</dbReference>
<dbReference type="GO" id="GO:0043022">
    <property type="term" value="F:ribosome binding"/>
    <property type="evidence" value="ECO:0007669"/>
    <property type="project" value="TreeGrafter"/>
</dbReference>
<evidence type="ECO:0000259" key="2">
    <source>
        <dbReference type="Pfam" id="PF05697"/>
    </source>
</evidence>
<comment type="caution">
    <text evidence="3">The sequence shown here is derived from an EMBL/GenBank/DDBJ whole genome shotgun (WGS) entry which is preliminary data.</text>
</comment>
<dbReference type="eggNOG" id="COG0544">
    <property type="taxonomic scope" value="Bacteria"/>
</dbReference>
<dbReference type="InterPro" id="IPR027304">
    <property type="entry name" value="Trigger_fact/SurA_dom_sf"/>
</dbReference>
<protein>
    <submittedName>
        <fullName evidence="3">Trigger factor</fullName>
    </submittedName>
</protein>
<dbReference type="PANTHER" id="PTHR30560">
    <property type="entry name" value="TRIGGER FACTOR CHAPERONE AND PEPTIDYL-PROLYL CIS/TRANS ISOMERASE"/>
    <property type="match status" value="1"/>
</dbReference>
<dbReference type="SUPFAM" id="SSF102735">
    <property type="entry name" value="Trigger factor ribosome-binding domain"/>
    <property type="match status" value="1"/>
</dbReference>
<dbReference type="InterPro" id="IPR037041">
    <property type="entry name" value="Trigger_fac_C_sf"/>
</dbReference>
<dbReference type="Pfam" id="PF05697">
    <property type="entry name" value="Trigger_N"/>
    <property type="match status" value="1"/>
</dbReference>
<dbReference type="GO" id="GO:0051083">
    <property type="term" value="P:'de novo' cotranslational protein folding"/>
    <property type="evidence" value="ECO:0007669"/>
    <property type="project" value="TreeGrafter"/>
</dbReference>
<dbReference type="RefSeq" id="WP_034709924.1">
    <property type="nucleotide sequence ID" value="NZ_JAODPJ010000003.1"/>
</dbReference>
<evidence type="ECO:0000313" key="3">
    <source>
        <dbReference type="EMBL" id="KFF13275.1"/>
    </source>
</evidence>
<dbReference type="EMBL" id="JPRH01000002">
    <property type="protein sequence ID" value="KFF13275.1"/>
    <property type="molecule type" value="Genomic_DNA"/>
</dbReference>
<dbReference type="InterPro" id="IPR005215">
    <property type="entry name" value="Trig_fac"/>
</dbReference>
<proteinExistence type="predicted"/>
<dbReference type="GO" id="GO:0003755">
    <property type="term" value="F:peptidyl-prolyl cis-trans isomerase activity"/>
    <property type="evidence" value="ECO:0007669"/>
    <property type="project" value="TreeGrafter"/>
</dbReference>
<dbReference type="AlphaFoldDB" id="A0A086A9B1"/>
<keyword evidence="1" id="KW-0175">Coiled coil</keyword>
<dbReference type="STRING" id="445961.IW15_05625"/>
<dbReference type="GO" id="GO:0044183">
    <property type="term" value="F:protein folding chaperone"/>
    <property type="evidence" value="ECO:0007669"/>
    <property type="project" value="TreeGrafter"/>
</dbReference>
<dbReference type="PANTHER" id="PTHR30560:SF3">
    <property type="entry name" value="TRIGGER FACTOR-LIKE PROTEIN TIG, CHLOROPLASTIC"/>
    <property type="match status" value="1"/>
</dbReference>
<dbReference type="InterPro" id="IPR036611">
    <property type="entry name" value="Trigger_fac_ribosome-bd_sf"/>
</dbReference>
<gene>
    <name evidence="3" type="ORF">IW15_05625</name>
</gene>
<evidence type="ECO:0000313" key="4">
    <source>
        <dbReference type="Proteomes" id="UP000028705"/>
    </source>
</evidence>
<accession>A0A086A9B1</accession>
<evidence type="ECO:0000256" key="1">
    <source>
        <dbReference type="SAM" id="Coils"/>
    </source>
</evidence>
<organism evidence="3 4">
    <name type="scientific">Chryseobacterium soli</name>
    <dbReference type="NCBI Taxonomy" id="445961"/>
    <lineage>
        <taxon>Bacteria</taxon>
        <taxon>Pseudomonadati</taxon>
        <taxon>Bacteroidota</taxon>
        <taxon>Flavobacteriia</taxon>
        <taxon>Flavobacteriales</taxon>
        <taxon>Weeksellaceae</taxon>
        <taxon>Chryseobacterium group</taxon>
        <taxon>Chryseobacterium</taxon>
    </lineage>
</organism>
<dbReference type="InterPro" id="IPR008881">
    <property type="entry name" value="Trigger_fac_ribosome-bd_bac"/>
</dbReference>
<dbReference type="SUPFAM" id="SSF109998">
    <property type="entry name" value="Triger factor/SurA peptide-binding domain-like"/>
    <property type="match status" value="1"/>
</dbReference>
<dbReference type="OrthoDB" id="9767721at2"/>
<feature type="domain" description="Trigger factor ribosome-binding bacterial" evidence="2">
    <location>
        <begin position="1"/>
        <end position="145"/>
    </location>
</feature>
<sequence>MKVTAQNHDAVSALLTVTLEKSDYKERVEKQLINYAKNAQVPGFRKGKVPLSMVKKQYEAGIAFEEINKQVSDALNGYVNDNKLRLVGQPVPQPVNQLDYNADQIEVAFEVGYEPDFTIDLAKYEAPHYKVEASEKEINKSIENMQKRFAEQVPQDKITKDSYIALEISQVVEDDAEGEHHHHPKNATITAENKEAFKLVKALKMDGSVKVSKETLAADEELAKELGFTKEEVEHLHHAEVEVKVKDFYSLNLAELNQDLFDKVYGEGNITSEEQLKEKVKSELDEYFQQNADVHFVNKVLEQVTEKEEVALPEAFLVKWLLFSNQNIQSEEQAKEILEAEKSQLRYQIIEGKLMTDNEIQLDYADVLAQAEQLVRNQLAIYGIHHLGDEEIQKYAVEMLKDQEQVRQISSEVAMAKLKDVILEKASKKETEISHDEFLEELKK</sequence>
<reference evidence="3 4" key="1">
    <citation type="submission" date="2014-07" db="EMBL/GenBank/DDBJ databases">
        <title>Genome of Chryseobacterium soli DSM 19298.</title>
        <authorList>
            <person name="Stropko S.J."/>
            <person name="Pipes S.E."/>
            <person name="Newman J."/>
        </authorList>
    </citation>
    <scope>NUCLEOTIDE SEQUENCE [LARGE SCALE GENOMIC DNA]</scope>
    <source>
        <strain evidence="3 4">DSM 19298</strain>
    </source>
</reference>
<dbReference type="GO" id="GO:0015031">
    <property type="term" value="P:protein transport"/>
    <property type="evidence" value="ECO:0007669"/>
    <property type="project" value="InterPro"/>
</dbReference>
<name>A0A086A9B1_9FLAO</name>
<feature type="coiled-coil region" evidence="1">
    <location>
        <begin position="321"/>
        <end position="348"/>
    </location>
</feature>
<dbReference type="Gene3D" id="1.10.3120.10">
    <property type="entry name" value="Trigger factor, C-terminal domain"/>
    <property type="match status" value="1"/>
</dbReference>